<reference evidence="1 2" key="1">
    <citation type="journal article" date="2016" name="Nat. Commun.">
        <title>Thousands of microbial genomes shed light on interconnected biogeochemical processes in an aquifer system.</title>
        <authorList>
            <person name="Anantharaman K."/>
            <person name="Brown C.T."/>
            <person name="Hug L.A."/>
            <person name="Sharon I."/>
            <person name="Castelle C.J."/>
            <person name="Probst A.J."/>
            <person name="Thomas B.C."/>
            <person name="Singh A."/>
            <person name="Wilkins M.J."/>
            <person name="Karaoz U."/>
            <person name="Brodie E.L."/>
            <person name="Williams K.H."/>
            <person name="Hubbard S.S."/>
            <person name="Banfield J.F."/>
        </authorList>
    </citation>
    <scope>NUCLEOTIDE SEQUENCE [LARGE SCALE GENOMIC DNA]</scope>
</reference>
<evidence type="ECO:0008006" key="3">
    <source>
        <dbReference type="Google" id="ProtNLM"/>
    </source>
</evidence>
<evidence type="ECO:0000313" key="2">
    <source>
        <dbReference type="Proteomes" id="UP000177555"/>
    </source>
</evidence>
<protein>
    <recommendedName>
        <fullName evidence="3">HicB-like antitoxin of toxin-antitoxin system domain-containing protein</fullName>
    </recommendedName>
</protein>
<gene>
    <name evidence="1" type="ORF">A2867_04940</name>
</gene>
<proteinExistence type="predicted"/>
<dbReference type="SUPFAM" id="SSF143100">
    <property type="entry name" value="TTHA1013/TTHA0281-like"/>
    <property type="match status" value="1"/>
</dbReference>
<dbReference type="Proteomes" id="UP000177555">
    <property type="component" value="Unassembled WGS sequence"/>
</dbReference>
<accession>A0A1F5JIF0</accession>
<comment type="caution">
    <text evidence="1">The sequence shown here is derived from an EMBL/GenBank/DDBJ whole genome shotgun (WGS) entry which is preliminary data.</text>
</comment>
<sequence length="87" mass="9984">MQLDFRIEIFKEGKHYVAVAPELNVSSFGSTQKEAKNALREAVELFLEECKRMGTLDDVLIEAGFKPKKRQWRSNDPLITERMALGI</sequence>
<dbReference type="InterPro" id="IPR035069">
    <property type="entry name" value="TTHA1013/TTHA0281-like"/>
</dbReference>
<organism evidence="1 2">
    <name type="scientific">Candidatus Daviesbacteria bacterium RIFCSPHIGHO2_01_FULL_40_11</name>
    <dbReference type="NCBI Taxonomy" id="1797762"/>
    <lineage>
        <taxon>Bacteria</taxon>
        <taxon>Candidatus Daviesiibacteriota</taxon>
    </lineage>
</organism>
<evidence type="ECO:0000313" key="1">
    <source>
        <dbReference type="EMBL" id="OGE28328.1"/>
    </source>
</evidence>
<name>A0A1F5JIF0_9BACT</name>
<dbReference type="Gene3D" id="3.30.160.250">
    <property type="match status" value="1"/>
</dbReference>
<dbReference type="AlphaFoldDB" id="A0A1F5JIF0"/>
<dbReference type="EMBL" id="MFCP01000020">
    <property type="protein sequence ID" value="OGE28328.1"/>
    <property type="molecule type" value="Genomic_DNA"/>
</dbReference>